<dbReference type="NCBIfam" id="NF006718">
    <property type="entry name" value="PRK09256.1"/>
    <property type="match status" value="1"/>
</dbReference>
<dbReference type="RefSeq" id="XP_015597949.1">
    <property type="nucleotide sequence ID" value="XM_015742463.2"/>
</dbReference>
<dbReference type="PROSITE" id="PS00745">
    <property type="entry name" value="RF_PROK_I"/>
    <property type="match status" value="1"/>
</dbReference>
<keyword evidence="6" id="KW-1185">Reference proteome</keyword>
<dbReference type="EC" id="3.1.1.29" evidence="1"/>
<organism evidence="6 7">
    <name type="scientific">Cephus cinctus</name>
    <name type="common">Wheat stem sawfly</name>
    <dbReference type="NCBI Taxonomy" id="211228"/>
    <lineage>
        <taxon>Eukaryota</taxon>
        <taxon>Metazoa</taxon>
        <taxon>Ecdysozoa</taxon>
        <taxon>Arthropoda</taxon>
        <taxon>Hexapoda</taxon>
        <taxon>Insecta</taxon>
        <taxon>Pterygota</taxon>
        <taxon>Neoptera</taxon>
        <taxon>Endopterygota</taxon>
        <taxon>Hymenoptera</taxon>
        <taxon>Cephoidea</taxon>
        <taxon>Cephidae</taxon>
        <taxon>Cephus</taxon>
    </lineage>
</organism>
<dbReference type="SUPFAM" id="SSF110916">
    <property type="entry name" value="Peptidyl-tRNA hydrolase domain-like"/>
    <property type="match status" value="1"/>
</dbReference>
<evidence type="ECO:0000256" key="1">
    <source>
        <dbReference type="ARBA" id="ARBA00013260"/>
    </source>
</evidence>
<protein>
    <recommendedName>
        <fullName evidence="3">Large ribosomal subunit protein mL62</fullName>
        <ecNumber evidence="1">3.1.1.29</ecNumber>
    </recommendedName>
    <alternativeName>
        <fullName evidence="4">Peptidyl-tRNA hydrolase ICT1, mitochondrial</fullName>
    </alternativeName>
</protein>
<feature type="domain" description="Prokaryotic-type class I peptide chain release factors" evidence="5">
    <location>
        <begin position="77"/>
        <end position="93"/>
    </location>
</feature>
<dbReference type="FunFam" id="3.30.160.20:FF:000046">
    <property type="entry name" value="Peptidyl-tRNA hydrolase ICT1"/>
    <property type="match status" value="1"/>
</dbReference>
<dbReference type="Proteomes" id="UP000694920">
    <property type="component" value="Unplaced"/>
</dbReference>
<evidence type="ECO:0000256" key="4">
    <source>
        <dbReference type="ARBA" id="ARBA00041531"/>
    </source>
</evidence>
<evidence type="ECO:0000259" key="5">
    <source>
        <dbReference type="PROSITE" id="PS00745"/>
    </source>
</evidence>
<keyword evidence="7" id="KW-0378">Hydrolase</keyword>
<dbReference type="GO" id="GO:0004045">
    <property type="term" value="F:peptidyl-tRNA hydrolase activity"/>
    <property type="evidence" value="ECO:0007669"/>
    <property type="project" value="UniProtKB-EC"/>
</dbReference>
<dbReference type="PANTHER" id="PTHR11075:SF54">
    <property type="entry name" value="LARGE RIBOSOMAL SUBUNIT PROTEIN ML62"/>
    <property type="match status" value="1"/>
</dbReference>
<dbReference type="GO" id="GO:0070126">
    <property type="term" value="P:mitochondrial translational termination"/>
    <property type="evidence" value="ECO:0007669"/>
    <property type="project" value="TreeGrafter"/>
</dbReference>
<gene>
    <name evidence="7" type="primary">LOC107269045</name>
</gene>
<dbReference type="KEGG" id="ccin:107269045"/>
<evidence type="ECO:0000256" key="2">
    <source>
        <dbReference type="ARBA" id="ARBA00038225"/>
    </source>
</evidence>
<reference evidence="7" key="1">
    <citation type="submission" date="2025-08" db="UniProtKB">
        <authorList>
            <consortium name="RefSeq"/>
        </authorList>
    </citation>
    <scope>IDENTIFICATION</scope>
</reference>
<dbReference type="GO" id="GO:0016150">
    <property type="term" value="F:translation release factor activity, codon nonspecific"/>
    <property type="evidence" value="ECO:0007669"/>
    <property type="project" value="TreeGrafter"/>
</dbReference>
<evidence type="ECO:0000313" key="7">
    <source>
        <dbReference type="RefSeq" id="XP_015597949.1"/>
    </source>
</evidence>
<accession>A0AAJ7BZ48</accession>
<proteinExistence type="inferred from homology"/>
<comment type="similarity">
    <text evidence="2">Belongs to the prokaryotic/mitochondrial release factor family. Mitochondrion-specific ribosomal protein mL62 subfamily.</text>
</comment>
<name>A0AAJ7BZ48_CEPCN</name>
<dbReference type="PANTHER" id="PTHR11075">
    <property type="entry name" value="PEPTIDE CHAIN RELEASE FACTOR"/>
    <property type="match status" value="1"/>
</dbReference>
<dbReference type="Gene3D" id="3.30.160.20">
    <property type="match status" value="1"/>
</dbReference>
<evidence type="ECO:0000313" key="6">
    <source>
        <dbReference type="Proteomes" id="UP000694920"/>
    </source>
</evidence>
<sequence length="202" mass="23292">MNFVSRYCLKIFKNEVTNQGHVCGLGRTLSYKSAYALENLYPKSSLKITTPNFVPEDPQAKFDGFVPLEKLDITYSRSSGPGGQNVNTVNTKVDLRLHVANATWLHEDIRSKLIEQNKTKISKEGYLIIKSDLTRSQQLNLADALEKLRTLIRKTLEQKPEISDKTREILRKRQIKVARERVFVKRMRSDIKEQRRGSDIDI</sequence>
<dbReference type="InterPro" id="IPR052104">
    <property type="entry name" value="Mito_Release_Factor_mL62"/>
</dbReference>
<dbReference type="AlphaFoldDB" id="A0AAJ7BZ48"/>
<evidence type="ECO:0000256" key="3">
    <source>
        <dbReference type="ARBA" id="ARBA00039441"/>
    </source>
</evidence>
<dbReference type="GO" id="GO:0005762">
    <property type="term" value="C:mitochondrial large ribosomal subunit"/>
    <property type="evidence" value="ECO:0007669"/>
    <property type="project" value="TreeGrafter"/>
</dbReference>
<dbReference type="Pfam" id="PF00472">
    <property type="entry name" value="RF-1"/>
    <property type="match status" value="1"/>
</dbReference>
<dbReference type="GeneID" id="107269045"/>
<dbReference type="InterPro" id="IPR000352">
    <property type="entry name" value="Pep_chain_release_fac_I"/>
</dbReference>